<dbReference type="Proteomes" id="UP000789920">
    <property type="component" value="Unassembled WGS sequence"/>
</dbReference>
<comment type="caution">
    <text evidence="1">The sequence shown here is derived from an EMBL/GenBank/DDBJ whole genome shotgun (WGS) entry which is preliminary data.</text>
</comment>
<evidence type="ECO:0000313" key="1">
    <source>
        <dbReference type="EMBL" id="CAG8817031.1"/>
    </source>
</evidence>
<dbReference type="EMBL" id="CAJVQC010079323">
    <property type="protein sequence ID" value="CAG8817031.1"/>
    <property type="molecule type" value="Genomic_DNA"/>
</dbReference>
<gene>
    <name evidence="1" type="ORF">RPERSI_LOCUS24586</name>
</gene>
<organism evidence="1 2">
    <name type="scientific">Racocetra persica</name>
    <dbReference type="NCBI Taxonomy" id="160502"/>
    <lineage>
        <taxon>Eukaryota</taxon>
        <taxon>Fungi</taxon>
        <taxon>Fungi incertae sedis</taxon>
        <taxon>Mucoromycota</taxon>
        <taxon>Glomeromycotina</taxon>
        <taxon>Glomeromycetes</taxon>
        <taxon>Diversisporales</taxon>
        <taxon>Gigasporaceae</taxon>
        <taxon>Racocetra</taxon>
    </lineage>
</organism>
<evidence type="ECO:0000313" key="2">
    <source>
        <dbReference type="Proteomes" id="UP000789920"/>
    </source>
</evidence>
<proteinExistence type="predicted"/>
<name>A0ACA9RZ97_9GLOM</name>
<protein>
    <submittedName>
        <fullName evidence="1">30319_t:CDS:1</fullName>
    </submittedName>
</protein>
<keyword evidence="2" id="KW-1185">Reference proteome</keyword>
<accession>A0ACA9RZ97</accession>
<sequence length="49" mass="5897">LNVSHDNLNTTNMLESWHRKLKYDIFDGKPNRRRDILIHELYVNENSDA</sequence>
<reference evidence="1" key="1">
    <citation type="submission" date="2021-06" db="EMBL/GenBank/DDBJ databases">
        <authorList>
            <person name="Kallberg Y."/>
            <person name="Tangrot J."/>
            <person name="Rosling A."/>
        </authorList>
    </citation>
    <scope>NUCLEOTIDE SEQUENCE</scope>
    <source>
        <strain evidence="1">MA461A</strain>
    </source>
</reference>
<feature type="non-terminal residue" evidence="1">
    <location>
        <position position="1"/>
    </location>
</feature>